<sequence length="266" mass="28297">MTDFLSRPRRRRQQGLTLVELLVGLALAGVVTSALLSLNISTSQTSSLLNSRNDLVAETQLAQNYVAAKLREAAYVFPTGTALTLSATNSFSTQKPGAGSSTWTVGTDPIVAVILPPEESGSCVTGGPQFCYTFYAYYPVQRGTVTANATGAAQPGPDARNDSSAWLLMEYRRPYASLALGTVLGPAQATGISGEDGRIVMDYLRPPATSESALFSQVDGQQQGVSRLTMRLASARLGSRETRVPQTGRYEVAVYPRNVGKPVSPN</sequence>
<accession>A0A2K3UYB1</accession>
<gene>
    <name evidence="6" type="ORF">CVO96_09190</name>
</gene>
<evidence type="ECO:0000256" key="4">
    <source>
        <dbReference type="ARBA" id="ARBA00023237"/>
    </source>
</evidence>
<evidence type="ECO:0000256" key="1">
    <source>
        <dbReference type="ARBA" id="ARBA00004203"/>
    </source>
</evidence>
<dbReference type="InterPro" id="IPR045584">
    <property type="entry name" value="Pilin-like"/>
</dbReference>
<evidence type="ECO:0000256" key="3">
    <source>
        <dbReference type="ARBA" id="ARBA00022764"/>
    </source>
</evidence>
<keyword evidence="5" id="KW-0472">Membrane</keyword>
<evidence type="ECO:0000313" key="6">
    <source>
        <dbReference type="EMBL" id="PNY81530.1"/>
    </source>
</evidence>
<dbReference type="Pfam" id="PF07963">
    <property type="entry name" value="N_methyl"/>
    <property type="match status" value="1"/>
</dbReference>
<protein>
    <recommendedName>
        <fullName evidence="8">Prepilin-type cleavage/methylation domain-containing protein</fullName>
    </recommendedName>
</protein>
<name>A0A2K3UYB1_9DEIO</name>
<evidence type="ECO:0000256" key="2">
    <source>
        <dbReference type="ARBA" id="ARBA00004418"/>
    </source>
</evidence>
<dbReference type="GO" id="GO:0042597">
    <property type="term" value="C:periplasmic space"/>
    <property type="evidence" value="ECO:0007669"/>
    <property type="project" value="UniProtKB-SubCell"/>
</dbReference>
<keyword evidence="5" id="KW-1133">Transmembrane helix</keyword>
<dbReference type="OrthoDB" id="63128at2"/>
<dbReference type="GO" id="GO:0009279">
    <property type="term" value="C:cell outer membrane"/>
    <property type="evidence" value="ECO:0007669"/>
    <property type="project" value="UniProtKB-SubCell"/>
</dbReference>
<keyword evidence="4" id="KW-0998">Cell outer membrane</keyword>
<comment type="caution">
    <text evidence="6">The sequence shown here is derived from an EMBL/GenBank/DDBJ whole genome shotgun (WGS) entry which is preliminary data.</text>
</comment>
<feature type="transmembrane region" description="Helical" evidence="5">
    <location>
        <begin position="21"/>
        <end position="40"/>
    </location>
</feature>
<keyword evidence="3" id="KW-0574">Periplasm</keyword>
<dbReference type="AlphaFoldDB" id="A0A2K3UYB1"/>
<evidence type="ECO:0000256" key="5">
    <source>
        <dbReference type="SAM" id="Phobius"/>
    </source>
</evidence>
<evidence type="ECO:0000313" key="7">
    <source>
        <dbReference type="Proteomes" id="UP000236379"/>
    </source>
</evidence>
<dbReference type="NCBIfam" id="TIGR02532">
    <property type="entry name" value="IV_pilin_GFxxxE"/>
    <property type="match status" value="1"/>
</dbReference>
<keyword evidence="7" id="KW-1185">Reference proteome</keyword>
<dbReference type="InterPro" id="IPR012902">
    <property type="entry name" value="N_methyl_site"/>
</dbReference>
<dbReference type="Proteomes" id="UP000236379">
    <property type="component" value="Unassembled WGS sequence"/>
</dbReference>
<dbReference type="PROSITE" id="PS00409">
    <property type="entry name" value="PROKAR_NTER_METHYL"/>
    <property type="match status" value="1"/>
</dbReference>
<proteinExistence type="predicted"/>
<evidence type="ECO:0008006" key="8">
    <source>
        <dbReference type="Google" id="ProtNLM"/>
    </source>
</evidence>
<organism evidence="6 7">
    <name type="scientific">Deinococcus koreensis</name>
    <dbReference type="NCBI Taxonomy" id="2054903"/>
    <lineage>
        <taxon>Bacteria</taxon>
        <taxon>Thermotogati</taxon>
        <taxon>Deinococcota</taxon>
        <taxon>Deinococci</taxon>
        <taxon>Deinococcales</taxon>
        <taxon>Deinococcaceae</taxon>
        <taxon>Deinococcus</taxon>
    </lineage>
</organism>
<reference evidence="6 7" key="1">
    <citation type="submission" date="2018-01" db="EMBL/GenBank/DDBJ databases">
        <title>Deinococcus koreensis sp. nov., a radiation-resistant bacterium isolated from river water.</title>
        <authorList>
            <person name="Choi A."/>
        </authorList>
    </citation>
    <scope>NUCLEOTIDE SEQUENCE [LARGE SCALE GENOMIC DNA]</scope>
    <source>
        <strain evidence="6 7">SJW1-2</strain>
    </source>
</reference>
<dbReference type="SUPFAM" id="SSF54523">
    <property type="entry name" value="Pili subunits"/>
    <property type="match status" value="1"/>
</dbReference>
<dbReference type="EMBL" id="PPPD01000001">
    <property type="protein sequence ID" value="PNY81530.1"/>
    <property type="molecule type" value="Genomic_DNA"/>
</dbReference>
<dbReference type="CDD" id="cd13120">
    <property type="entry name" value="BF2867_like_N"/>
    <property type="match status" value="1"/>
</dbReference>
<keyword evidence="5" id="KW-0812">Transmembrane</keyword>
<dbReference type="RefSeq" id="WP_103311973.1">
    <property type="nucleotide sequence ID" value="NZ_PPPD01000001.1"/>
</dbReference>
<comment type="subcellular location">
    <subcellularLocation>
        <location evidence="1">Cell outer membrane</location>
        <topology evidence="1">Single-pass membrane protein</topology>
    </subcellularLocation>
    <subcellularLocation>
        <location evidence="2">Periplasm</location>
    </subcellularLocation>
</comment>